<dbReference type="EMBL" id="LAZR01024286">
    <property type="protein sequence ID" value="KKL75653.1"/>
    <property type="molecule type" value="Genomic_DNA"/>
</dbReference>
<comment type="caution">
    <text evidence="1">The sequence shown here is derived from an EMBL/GenBank/DDBJ whole genome shotgun (WGS) entry which is preliminary data.</text>
</comment>
<protein>
    <submittedName>
        <fullName evidence="1">Uncharacterized protein</fullName>
    </submittedName>
</protein>
<gene>
    <name evidence="1" type="ORF">LCGC14_2052700</name>
</gene>
<name>A0A0F9ENH0_9ZZZZ</name>
<dbReference type="AlphaFoldDB" id="A0A0F9ENH0"/>
<organism evidence="1">
    <name type="scientific">marine sediment metagenome</name>
    <dbReference type="NCBI Taxonomy" id="412755"/>
    <lineage>
        <taxon>unclassified sequences</taxon>
        <taxon>metagenomes</taxon>
        <taxon>ecological metagenomes</taxon>
    </lineage>
</organism>
<accession>A0A0F9ENH0</accession>
<evidence type="ECO:0000313" key="1">
    <source>
        <dbReference type="EMBL" id="KKL75653.1"/>
    </source>
</evidence>
<reference evidence="1" key="1">
    <citation type="journal article" date="2015" name="Nature">
        <title>Complex archaea that bridge the gap between prokaryotes and eukaryotes.</title>
        <authorList>
            <person name="Spang A."/>
            <person name="Saw J.H."/>
            <person name="Jorgensen S.L."/>
            <person name="Zaremba-Niedzwiedzka K."/>
            <person name="Martijn J."/>
            <person name="Lind A.E."/>
            <person name="van Eijk R."/>
            <person name="Schleper C."/>
            <person name="Guy L."/>
            <person name="Ettema T.J."/>
        </authorList>
    </citation>
    <scope>NUCLEOTIDE SEQUENCE</scope>
</reference>
<sequence>MVKRYLHKITSEKTTKMKFDLKSGKKKEYKKMTKKEKEEVDNDFIKGLLIAGGILGVLKFLDK</sequence>
<proteinExistence type="predicted"/>